<dbReference type="SUPFAM" id="SSF47336">
    <property type="entry name" value="ACP-like"/>
    <property type="match status" value="3"/>
</dbReference>
<evidence type="ECO:0000256" key="4">
    <source>
        <dbReference type="ARBA" id="ARBA00022737"/>
    </source>
</evidence>
<dbReference type="InterPro" id="IPR009081">
    <property type="entry name" value="PP-bd_ACP"/>
</dbReference>
<sequence length="4935" mass="561490">MKKYSNFINTLKINNEAIWVEDNVLKLFILKQNQNEEIKDFIRSNKDELITILYENEIFSKEKFKNTLIFKNKTLVDFPLSYAQNRLWFVEHYESGTNAYHIPSLLEVSANADVEGIKYSLQQVVSRHEVLRSTLAQDKNNRGIQKVCDFPLSIEEISLGIDSDYEQQINKDINRPFDLSSGYPIRVKLYKIASIEKTLLLINLHHIAGDGWSMGIFQRELLAYYEAYFKGDMDFKLPDLEIQYKDYALWQREYLIGSVLEEQLSYWKDKLSGYQTLNFPTDYSRPLTIDYKGASEGFRLSKDLSDKLRKLSRLRGVTLNSVLLSSVNILFGKYTGQDDIVIGSVTANRHYRQIEDLIGFFVNTQVNRTRLNNSQSFESLIDNVHKDQIEAQLYQDLPFENLIEELGVVRDSSRHAIFQVTFGLQSFGSELKVSEAPKSFLKPYYLSDSYEIEKFDLSVFVDDSGEELVGQISYATSLFKSETITKLINHYIHLLTELTTTPARPYAEISLLNSVDYNQIIHSWNATDTEYSNDKTLIDLFEEQVLRTPDNISLVYENQELTYGELNKKSNQLARHIRSRYKERTGTDLKSDTLIVLCLDRSLEMIIGILGVLKAGGAYVPMDPSYPQDRIDYILEDTKSELVLSQRDILKDKDATLPVELVVYIDLTEPLYKDEDGSVLPSYSSPNDLAYIIYTSGTTGNPKGVMVEHSSVTNLICDLKIKYRIENLERFLLFANYVFDASCEQMNLCLLSGGILFIPSKETIRDFEKFINFVQNNVITHLNATPSYLASLDPLKLKSVKRTIFGGEYLSIEVFESYKKYIPIVINVYGPTETTISSLVSINTYLLNKPSIQNTKIYILDDADQPVPVGVVGELYIGGAGLSRGYLNNEKLTSERFVSNPFATEKDIEKGYTRLYKTGDLVRWLPGGNLEYIGRNDDQVKIRGYRIELGEIEYALRSIEGITQSCILAKERETDLGFVKYLVGYYVLESDVSEAFILDALSKVLPDYMIPSSLVKMDSFPLTINGKLDKKGLPAPEFTVSDDLYVAPTTETEKVLCGIWEEVLGIGRVGVTDDFFRIGGDSILSIQVSSRIRQLGFSCNVRDIFESKTISKLILLIEAKDSKEFIKSEQGVLEGDFDLLPIQQWFLERVNVNLLGSANHWNQSFLVRVPALDTAKLLSILASLVSHHDMLRIGYRMEGDSFELKQFYQSNISIPELRTLDVNLLSKEELHLALTQWQSSFNLELGPLFQVGYLHGYEDDSARIYFALHHMLVDGVSWRILSDDLKKLYIGESLGLKGSSYRQWVSSIRNYTKANPEEGLYWESQFNGLPHYNQLVSDSSQSTSYLELEESYTRILLQDISTAYYTEINDLLLTALGYALKDVNGLDIQGITLEGHGREPIDPAIDHSHTLGWFTSIFPVKLELKDSLRGSIQFIKDTLHRVPNKGIGFGSFAVSETSPYSFSDLVPISFNYLGQFEVGDEARDWEVVTSEDSGMPIGPLNQDHTIININGAVQKGRLGFRIDSKLGAQATEDFSNSFKHHLIAIIAHCQDSLEELGSLYSSSDFESVDLSQSLLDDLQVWASSTQNSISGIYPASSLQQGFIYHAISQPEDDAYRVQLLYDYHDALDIDKYLQAWEYCIAEYPILRTSFNWEEELIQVVYRRGHLEYELHDISELVKQEARDQKIKSIQLLDRGHGFDLTKPSLFRLHIIKQSETLYTILKTDHHSIGDGWSGPVLLKSLNGYYESLIAGESIDVKEDIAYLKTQEYIYTHKSVVSNYWDGLLSEVEGANDINALLSNPIDLTSYRTVGNSSSNAIEIKGSVYEELKSFSQREGVTINVIVQFIWHKLLQVYSSSPHSIVGTTVSGRDLPIEGIEESVGLFINTLPLVVNWDNDNSILSQLHDIQKQITGLNSNSFANLSKLQKGEGRLFHSLFVFENYPTPKGSSREISKARMRDAIEKSDYPLNIKAYEYSDALTIELQYDGDYLTEEKVNSHLVRLEQILGQVISTPDQLHSGISLLNSEEYDQIVHSWNATDVDYPSDRTIYGMFEEQVEKSPDNIALVYEGSELTYKELNERSNQLARHLRAGYQGRTGEELGPDTLIALCLDRGLEMIIGILGVLKAGGAYAPMDPGYPQERIDYILEDTKSELVLSQREVFKDKDTTLPQDRVVYIDLTEALYQQEDDSNLSGHSSPNDLAYVIYTSGTTGKPKGVMINHSGIVNRIEWMQSVYPLNSEDVVIQKTPYVFDVSVWEILWANWYGAKIIIAKPEGHKDSVYLYELIKQNKVTTLHFVPSMLEAYNYYLSENKLTFNSSLKKVFSSGEALSKQTVINTYNNSNIKEFKLHNLYGPTEASIDVTFYETNSEKDVYIGKPINNTQLHVLDQGMNPVPIGVIGELYLGGAGLSRGYLNREDLTRERFVDNPFATEKDKEKGYTRLYRTGDLVRWLPDGNLEYIGRNDDQVKIRGYRIELGEIESVLSGIEGVLQSCVLAKEDTTDSEVKKYLVGYYVLDEMKYPTLKRISNHKKRGYKDKVNLFTMPNGIGLYGYNKSEMDFLYKEIFTDKTYLRNKIKIPRGGCIIDVGANLGVFSVFANFAAKDIKLYSFEPIPPTYEVLKLNTELYGTQSNFKVFNYGLSNKEEEVIFTHYPNSTILSSRYVEKENVVKTVKQFIVNSEENGLKDDANIEEILQDMLTTEEYKCKLRTISQVIEDEGIEIIDLLKIDVEKAEIDVLEGIKGKDWRKIKQIVLEVHDDPQKGVSYVQQLLTDKGFNVVVEQSPDLENTQLYDIYAIAIDIYNQQLTTKSEVHIEDKYLIHDVKNKFINELESRLPDYMVPQLWVEMDSFPLTINGKLDKKALLDAEFGSQDDVYVAPGTETEKALCGIWEEVLGLDRVGVTDNFFRIGGDSILSIKLTHRMGAYLDRDIKSSDIFKYPRISELLIHNVGSSQVVIPRIESDSSTLSFSQERLWFIEQYSGGTNAYHIPVVLELESSTDILGIKYGLAQVVSRHEVLRSFIVQDNSSSTGVQVVQDLPLEIAEFSLTEDDDYESLIKEAINRPFELSKEYPIRVQLYRIAPLGTVRSGKTLLLINVHHIAGDGWSMDVFQRELYAYYDAYIQNDKGFNLPPLNIQYKDYAMWQRSYLTEDVLDDQLAYWRKKLSGYEPLEFPIDCLRPSEIDYSGASENFVLDKELSKKLRSLAQDYGVTLNSVMLSSVNVLLSKYTGQQDIVTGSITANRHYAQTGDLIGFFVNTQVNRSILKKRQNYKDLIVNVHKDQLEAQSYQDLPFERLVDDLGVERDSSRHPVFQVLFGVQSFGSVDTASGTNNYFKVFELEQADEIEKFDMSIFIDDGGEELVGSISYATSLFNNDTIERLVAHYVHLLTELVSAPNEPYNGIGLLNSEEYDQIVHSWNATDVDYPSDRTIYGMFEEQVEKSPDNIALVYEGSELTYKELNERSNQLARHLRAGYQGRTGEELGPDTLIALCLDRGLEMVIGILGVLKAGGAYVPMDPGYPQDRIDYILEDTKSELVLSQREVFKDKGTSLPQDRVVYIDLTEALYQQEDGSNLSGHSSPNDLAYVIYTSGTTGKPKGVMITHSGIVNRLRWMQTKYPLNSKDIVLQKTPYVFDVSVWELLWANWYGAKIIMAKPEGHKDSEYLYNLIKHQNVTTLHFVPSMLDAYNYYVLKEELPFNNSLRQVFCSGEALSKQTVINVYTNSKNKDLKLHNLYGPTEASIDVTFYETNINQEVNIGSPIDNTRAYVLDSSFHPVPVGVIGELYIGGAGLSRGYLNREDLTKERFVDNPFATEKDKEKGYTRLYRTGDLVRWLPDGNLEYIGRNDDQVKIRGYRIELGEIEHALTSIEQVSQSCVLTKERETESGTSKYLVGYYVLDGVDSDLSEESILGELSNVLPEYMVPSSLVKMDSFPLTINGKLDKKALPDAEFGSQDDVYVAPGTEMEKALCGIWEEVLGLDRVGVTDDFFRIGGDSILSIQVLSRIRGIGLPCQVRDIFDHRTISKLSTYLSTVQDNSEIKVDQGLLTGVFDLLPIQDWFVYRVNSGDIKAVHHWNQSFLIKVPKLDLNNLESVIKELVSYHDVLRICYIKNLDTGTWVQKYQSNISIPALKILDVKDLTANDIEEELTDWQSGFDLFNGPLFQVGYLEGYSDGSCRIFFALHHMIVDGVSWRILTEDIALLYSGVSLPEKQSSYRQWVSRASDYVALYPEESSYWESNLLEDSSLSALDEFSTESQFLFELDELSTIKLLQQIGGAYHTEINDLLLTALGYALKDITGNTAHSITLEGHGREVIDNDTIDHSHIVGWFTTMFPVKLNLAEDDIGQSIKQVKEKLRKIPNKGVGFGSFAVSDTTNYGHNDLPLITFNYLGQFENREEKKYWQIITENSGLQRSLENSDHNLININGAVRSGKLGFSIVSKFGEAITDRLGVSFKESLLAIIGHCEGVLAVRGKVYTSSDFKDKDIMVNERLLDNLQEAAFSNELSISAIYPANSLQKGFIYHSINSPKDDTYRVQMLNDYNGVLDIPKYLKAWEYCIDQYPILRSSFNWEENPIQIIYNKGKFSYKFHDISDLVQKKSKNAYISSIQQEDKLIDFDLTQPTLIRIHIIKQSETLYTILKTEHHSIGKGWSSTVLMNSLNNYYESLIEGELINVREDTAYLEAQERLILQGKSEKINLIKPFYLNHRNDLENMIFIHPAGAGSEPYLSLAEILKESYNCIGVENYNLEFSPKIYFLSELANYYLTKYEQQYKLKETINLLSYSMGGLLALEMAVILEMRGFKNVNVILLDTFFKDNFLLEFHSKNIEIIKQKLVEELKNDENENKEYLKNIASCIDAELAISRSLTSQFLENSKVTLFKVDLLDSEFSETEEYRNAFNYLNKKNKYNFVDLAVNSKIDVVQLEGCSHGNILDLKHKEIGNYILKHIKR</sequence>
<dbReference type="GO" id="GO:0003824">
    <property type="term" value="F:catalytic activity"/>
    <property type="evidence" value="ECO:0007669"/>
    <property type="project" value="InterPro"/>
</dbReference>
<dbReference type="GO" id="GO:0005737">
    <property type="term" value="C:cytoplasm"/>
    <property type="evidence" value="ECO:0007669"/>
    <property type="project" value="TreeGrafter"/>
</dbReference>
<dbReference type="Proteomes" id="UP000011173">
    <property type="component" value="Chromosome"/>
</dbReference>
<dbReference type="SMART" id="SM00823">
    <property type="entry name" value="PKS_PP"/>
    <property type="match status" value="3"/>
</dbReference>
<feature type="domain" description="Carrier" evidence="6">
    <location>
        <begin position="2871"/>
        <end position="2946"/>
    </location>
</feature>
<dbReference type="InterPro" id="IPR001031">
    <property type="entry name" value="Thioesterase"/>
</dbReference>
<evidence type="ECO:0000313" key="8">
    <source>
        <dbReference type="Proteomes" id="UP000011173"/>
    </source>
</evidence>
<dbReference type="InterPro" id="IPR000873">
    <property type="entry name" value="AMP-dep_synth/lig_dom"/>
</dbReference>
<keyword evidence="5" id="KW-0175">Coiled coil</keyword>
<dbReference type="Gene3D" id="1.10.1200.10">
    <property type="entry name" value="ACP-like"/>
    <property type="match status" value="3"/>
</dbReference>
<dbReference type="EMBL" id="CP001397">
    <property type="protein sequence ID" value="AGC75282.1"/>
    <property type="molecule type" value="Genomic_DNA"/>
</dbReference>
<dbReference type="NCBIfam" id="NF003417">
    <property type="entry name" value="PRK04813.1"/>
    <property type="match status" value="4"/>
</dbReference>
<keyword evidence="2" id="KW-0596">Phosphopantetheine</keyword>
<dbReference type="Pfam" id="PF00550">
    <property type="entry name" value="PP-binding"/>
    <property type="match status" value="3"/>
</dbReference>
<dbReference type="InterPro" id="IPR036736">
    <property type="entry name" value="ACP-like_sf"/>
</dbReference>
<dbReference type="InterPro" id="IPR010071">
    <property type="entry name" value="AA_adenyl_dom"/>
</dbReference>
<dbReference type="STRING" id="592029.DDD_0155"/>
<dbReference type="NCBIfam" id="TIGR01444">
    <property type="entry name" value="fkbM_fam"/>
    <property type="match status" value="1"/>
</dbReference>
<dbReference type="InterPro" id="IPR023213">
    <property type="entry name" value="CAT-like_dom_sf"/>
</dbReference>
<dbReference type="SUPFAM" id="SSF53474">
    <property type="entry name" value="alpha/beta-Hydrolases"/>
    <property type="match status" value="1"/>
</dbReference>
<feature type="coiled-coil region" evidence="5">
    <location>
        <begin position="4810"/>
        <end position="4837"/>
    </location>
</feature>
<dbReference type="InterPro" id="IPR029058">
    <property type="entry name" value="AB_hydrolase_fold"/>
</dbReference>
<dbReference type="NCBIfam" id="TIGR01733">
    <property type="entry name" value="AA-adenyl-dom"/>
    <property type="match status" value="3"/>
</dbReference>
<dbReference type="GO" id="GO:0043041">
    <property type="term" value="P:amino acid activation for nonribosomal peptide biosynthetic process"/>
    <property type="evidence" value="ECO:0007669"/>
    <property type="project" value="TreeGrafter"/>
</dbReference>
<dbReference type="InterPro" id="IPR045851">
    <property type="entry name" value="AMP-bd_C_sf"/>
</dbReference>
<dbReference type="InterPro" id="IPR001242">
    <property type="entry name" value="Condensation_dom"/>
</dbReference>
<dbReference type="Gene3D" id="3.30.300.30">
    <property type="match status" value="3"/>
</dbReference>
<feature type="domain" description="Carrier" evidence="6">
    <location>
        <begin position="1047"/>
        <end position="1121"/>
    </location>
</feature>
<comment type="cofactor">
    <cofactor evidence="1">
        <name>pantetheine 4'-phosphate</name>
        <dbReference type="ChEBI" id="CHEBI:47942"/>
    </cofactor>
</comment>
<evidence type="ECO:0000256" key="2">
    <source>
        <dbReference type="ARBA" id="ARBA00022450"/>
    </source>
</evidence>
<dbReference type="PROSITE" id="PS00455">
    <property type="entry name" value="AMP_BINDING"/>
    <property type="match status" value="3"/>
</dbReference>
<dbReference type="GO" id="GO:0044550">
    <property type="term" value="P:secondary metabolite biosynthetic process"/>
    <property type="evidence" value="ECO:0007669"/>
    <property type="project" value="TreeGrafter"/>
</dbReference>
<dbReference type="PATRIC" id="fig|592029.3.peg.154"/>
<dbReference type="FunFam" id="3.40.50.980:FF:000001">
    <property type="entry name" value="Non-ribosomal peptide synthetase"/>
    <property type="match status" value="3"/>
</dbReference>
<dbReference type="Gene3D" id="3.40.50.1820">
    <property type="entry name" value="alpha/beta hydrolase"/>
    <property type="match status" value="1"/>
</dbReference>
<dbReference type="KEGG" id="ndo:DDD_0155"/>
<dbReference type="PANTHER" id="PTHR45527">
    <property type="entry name" value="NONRIBOSOMAL PEPTIDE SYNTHETASE"/>
    <property type="match status" value="1"/>
</dbReference>
<reference evidence="7 8" key="1">
    <citation type="journal article" date="2013" name="Genome Biol. Evol.">
        <title>Genomic makeup of the marine flavobacterium Nonlabens (Donghaeana) dokdonensis DSW-6 and identification of a novel class of rhodopsins.</title>
        <authorList>
            <person name="Kwon S.K."/>
            <person name="Kim B.K."/>
            <person name="Song J.Y."/>
            <person name="Kwak M.J."/>
            <person name="Lee C.H."/>
            <person name="Yoon J.H."/>
            <person name="Oh T.K."/>
            <person name="Kim J.F."/>
        </authorList>
    </citation>
    <scope>NUCLEOTIDE SEQUENCE [LARGE SCALE GENOMIC DNA]</scope>
    <source>
        <strain evidence="8">DSM 17205 / KCTC 12402 / DSW-6</strain>
    </source>
</reference>
<dbReference type="PANTHER" id="PTHR45527:SF1">
    <property type="entry name" value="FATTY ACID SYNTHASE"/>
    <property type="match status" value="1"/>
</dbReference>
<protein>
    <submittedName>
        <fullName evidence="7">Peptide synthetase</fullName>
    </submittedName>
</protein>
<dbReference type="Pfam" id="PF00975">
    <property type="entry name" value="Thioesterase"/>
    <property type="match status" value="1"/>
</dbReference>
<dbReference type="NCBIfam" id="TIGR01720">
    <property type="entry name" value="NRPS-para261"/>
    <property type="match status" value="2"/>
</dbReference>
<dbReference type="Gene3D" id="3.30.559.30">
    <property type="entry name" value="Nonribosomal peptide synthetase, condensation domain"/>
    <property type="match status" value="5"/>
</dbReference>
<dbReference type="eggNOG" id="COG1020">
    <property type="taxonomic scope" value="Bacteria"/>
</dbReference>
<keyword evidence="4" id="KW-0677">Repeat</keyword>
<evidence type="ECO:0000256" key="1">
    <source>
        <dbReference type="ARBA" id="ARBA00001957"/>
    </source>
</evidence>
<dbReference type="InterPro" id="IPR006342">
    <property type="entry name" value="FkbM_mtfrase"/>
</dbReference>
<dbReference type="CDD" id="cd19531">
    <property type="entry name" value="LCL_NRPS-like"/>
    <property type="match status" value="2"/>
</dbReference>
<proteinExistence type="predicted"/>
<dbReference type="Gene3D" id="3.30.559.10">
    <property type="entry name" value="Chloramphenicol acetyltransferase-like domain"/>
    <property type="match status" value="6"/>
</dbReference>
<dbReference type="Pfam" id="PF13193">
    <property type="entry name" value="AMP-binding_C"/>
    <property type="match status" value="1"/>
</dbReference>
<organism evidence="7 8">
    <name type="scientific">Nonlabens dokdonensis (strain DSM 17205 / KCTC 12402 / DSW-6)</name>
    <name type="common">Donghaeana dokdonensis</name>
    <dbReference type="NCBI Taxonomy" id="592029"/>
    <lineage>
        <taxon>Bacteria</taxon>
        <taxon>Pseudomonadati</taxon>
        <taxon>Bacteroidota</taxon>
        <taxon>Flavobacteriia</taxon>
        <taxon>Flavobacteriales</taxon>
        <taxon>Flavobacteriaceae</taxon>
        <taxon>Nonlabens</taxon>
    </lineage>
</organism>
<dbReference type="CDD" id="cd05930">
    <property type="entry name" value="A_NRPS"/>
    <property type="match status" value="3"/>
</dbReference>
<dbReference type="Pfam" id="PF05050">
    <property type="entry name" value="Methyltransf_21"/>
    <property type="match status" value="1"/>
</dbReference>
<dbReference type="Pfam" id="PF00668">
    <property type="entry name" value="Condensation"/>
    <property type="match status" value="6"/>
</dbReference>
<dbReference type="HOGENOM" id="CLU_223375_0_0_10"/>
<dbReference type="FunFam" id="3.40.50.980:FF:000002">
    <property type="entry name" value="Enterobactin synthetase component F"/>
    <property type="match status" value="1"/>
</dbReference>
<dbReference type="GO" id="GO:0031177">
    <property type="term" value="F:phosphopantetheine binding"/>
    <property type="evidence" value="ECO:0007669"/>
    <property type="project" value="InterPro"/>
</dbReference>
<dbReference type="FunFam" id="2.30.38.10:FF:000001">
    <property type="entry name" value="Non-ribosomal peptide synthetase PvdI"/>
    <property type="match status" value="3"/>
</dbReference>
<dbReference type="InterPro" id="IPR010060">
    <property type="entry name" value="NRPS_synth"/>
</dbReference>
<dbReference type="Gene3D" id="2.30.38.10">
    <property type="entry name" value="Luciferase, Domain 3"/>
    <property type="match status" value="3"/>
</dbReference>
<gene>
    <name evidence="7" type="ordered locus">DDD_0155</name>
</gene>
<dbReference type="Gene3D" id="3.40.50.150">
    <property type="entry name" value="Vaccinia Virus protein VP39"/>
    <property type="match status" value="1"/>
</dbReference>
<dbReference type="PROSITE" id="PS00012">
    <property type="entry name" value="PHOSPHOPANTETHEINE"/>
    <property type="match status" value="3"/>
</dbReference>
<dbReference type="Gene3D" id="3.40.50.980">
    <property type="match status" value="6"/>
</dbReference>
<accession>L7W553</accession>
<dbReference type="SUPFAM" id="SSF52777">
    <property type="entry name" value="CoA-dependent acyltransferases"/>
    <property type="match status" value="11"/>
</dbReference>
<feature type="domain" description="Carrier" evidence="6">
    <location>
        <begin position="3949"/>
        <end position="4023"/>
    </location>
</feature>
<dbReference type="FunFam" id="1.10.1200.10:FF:000005">
    <property type="entry name" value="Nonribosomal peptide synthetase 1"/>
    <property type="match status" value="3"/>
</dbReference>
<evidence type="ECO:0000313" key="7">
    <source>
        <dbReference type="EMBL" id="AGC75282.1"/>
    </source>
</evidence>
<dbReference type="PROSITE" id="PS50075">
    <property type="entry name" value="CARRIER"/>
    <property type="match status" value="3"/>
</dbReference>
<dbReference type="InterPro" id="IPR020806">
    <property type="entry name" value="PKS_PP-bd"/>
</dbReference>
<name>L7W553_NONDD</name>
<evidence type="ECO:0000256" key="3">
    <source>
        <dbReference type="ARBA" id="ARBA00022553"/>
    </source>
</evidence>
<keyword evidence="3" id="KW-0597">Phosphoprotein</keyword>
<evidence type="ECO:0000256" key="5">
    <source>
        <dbReference type="SAM" id="Coils"/>
    </source>
</evidence>
<dbReference type="Pfam" id="PF00501">
    <property type="entry name" value="AMP-binding"/>
    <property type="match status" value="3"/>
</dbReference>
<dbReference type="InterPro" id="IPR020845">
    <property type="entry name" value="AMP-binding_CS"/>
</dbReference>
<dbReference type="InterPro" id="IPR029063">
    <property type="entry name" value="SAM-dependent_MTases_sf"/>
</dbReference>
<dbReference type="FunFam" id="3.40.50.12780:FF:000012">
    <property type="entry name" value="Non-ribosomal peptide synthetase"/>
    <property type="match status" value="2"/>
</dbReference>
<dbReference type="RefSeq" id="WP_015360780.1">
    <property type="nucleotide sequence ID" value="NC_020156.1"/>
</dbReference>
<dbReference type="InterPro" id="IPR025110">
    <property type="entry name" value="AMP-bd_C"/>
</dbReference>
<dbReference type="SUPFAM" id="SSF56801">
    <property type="entry name" value="Acetyl-CoA synthetase-like"/>
    <property type="match status" value="3"/>
</dbReference>
<dbReference type="InterPro" id="IPR006162">
    <property type="entry name" value="Ppantetheine_attach_site"/>
</dbReference>
<dbReference type="SUPFAM" id="SSF53335">
    <property type="entry name" value="S-adenosyl-L-methionine-dependent methyltransferases"/>
    <property type="match status" value="1"/>
</dbReference>
<evidence type="ECO:0000259" key="6">
    <source>
        <dbReference type="PROSITE" id="PS50075"/>
    </source>
</evidence>